<keyword evidence="1" id="KW-0812">Transmembrane</keyword>
<evidence type="ECO:0000313" key="2">
    <source>
        <dbReference type="EMBL" id="AKD56106.1"/>
    </source>
</evidence>
<sequence length="345" mass="39825">MSDQHCTIFRVKPINTFFRWFLFLLLLVTTVIGPTLLMLETPYYPNWSTLLIFFLLGGFVVLMWFVHSMWQTTAIHMLNDGTFSVKKAEQTPTQHAYTSILAYNERPSASRTGTFMELTIYLTDNWFVIRSNEFRDYAYLKETFTQYGQAIAFKTVLTKAEKIRLRWLIIAQSMLILVNIAFGYLAHNAVEKTPAPLASLTDVVVRVKENRNKSRLTGVTLTLRGFPGYSFYVARHTFDNRLDTLRYAIRPNQPITLLLRQSDLQKKLVKTEPLTFGDKYDHYSEISIFGVEQGDFVRILAPNLTDVQEPTHTNPIQRTCLLGFLLLLCWVGWITVDRQPVIGAD</sequence>
<dbReference type="HOGENOM" id="CLU_803882_0_0_10"/>
<keyword evidence="1" id="KW-0472">Membrane</keyword>
<proteinExistence type="predicted"/>
<reference evidence="2 3" key="1">
    <citation type="journal article" date="2014" name="Curr. Microbiol.">
        <title>Spirosoma radiotolerans sp. nov., a gamma-radiation-resistant bacterium isolated from gamma ray-irradiated soil.</title>
        <authorList>
            <person name="Lee J.J."/>
            <person name="Srinivasan S."/>
            <person name="Lim S."/>
            <person name="Joe M."/>
            <person name="Im S."/>
            <person name="Bae S.I."/>
            <person name="Park K.R."/>
            <person name="Han J.H."/>
            <person name="Park S.H."/>
            <person name="Joo B.M."/>
            <person name="Park S.J."/>
            <person name="Kim M.K."/>
        </authorList>
    </citation>
    <scope>NUCLEOTIDE SEQUENCE [LARGE SCALE GENOMIC DNA]</scope>
    <source>
        <strain evidence="2 3">DG5A</strain>
    </source>
</reference>
<dbReference type="EMBL" id="CP010429">
    <property type="protein sequence ID" value="AKD56106.1"/>
    <property type="molecule type" value="Genomic_DNA"/>
</dbReference>
<dbReference type="AlphaFoldDB" id="A0A0E3V894"/>
<dbReference type="Proteomes" id="UP000033054">
    <property type="component" value="Chromosome"/>
</dbReference>
<keyword evidence="1" id="KW-1133">Transmembrane helix</keyword>
<organism evidence="2 3">
    <name type="scientific">Spirosoma radiotolerans</name>
    <dbReference type="NCBI Taxonomy" id="1379870"/>
    <lineage>
        <taxon>Bacteria</taxon>
        <taxon>Pseudomonadati</taxon>
        <taxon>Bacteroidota</taxon>
        <taxon>Cytophagia</taxon>
        <taxon>Cytophagales</taxon>
        <taxon>Cytophagaceae</taxon>
        <taxon>Spirosoma</taxon>
    </lineage>
</organism>
<feature type="transmembrane region" description="Helical" evidence="1">
    <location>
        <begin position="45"/>
        <end position="66"/>
    </location>
</feature>
<feature type="transmembrane region" description="Helical" evidence="1">
    <location>
        <begin position="167"/>
        <end position="186"/>
    </location>
</feature>
<gene>
    <name evidence="2" type="ORF">SD10_15580</name>
</gene>
<protein>
    <submittedName>
        <fullName evidence="2">Uncharacterized protein</fullName>
    </submittedName>
</protein>
<feature type="transmembrane region" description="Helical" evidence="1">
    <location>
        <begin position="20"/>
        <end position="39"/>
    </location>
</feature>
<evidence type="ECO:0000256" key="1">
    <source>
        <dbReference type="SAM" id="Phobius"/>
    </source>
</evidence>
<dbReference type="STRING" id="1379870.SD10_15580"/>
<accession>A0A0E3V894</accession>
<dbReference type="KEGG" id="srd:SD10_15580"/>
<dbReference type="PATRIC" id="fig|1379870.5.peg.3385"/>
<evidence type="ECO:0000313" key="3">
    <source>
        <dbReference type="Proteomes" id="UP000033054"/>
    </source>
</evidence>
<keyword evidence="3" id="KW-1185">Reference proteome</keyword>
<name>A0A0E3V894_9BACT</name>